<name>A0AAW1AID0_9HYME</name>
<keyword evidence="2" id="KW-0812">Transmembrane</keyword>
<sequence length="363" mass="40274">MHGTPSRPSNLRVFCLLSTLTIAIANNVGELSKNASTTTVDDETKAEARTKGETLVGVEASTRSGEWSNRGPFVRGMDSYLEALRHSRTSTDPREGVVDAASGSSFQRRKEQSFAAKRSELSLQTSSDSYSLPTRPYSDFSGSRNSYGPPHQTQPPRGTYGPPHDDHSPYGGEYASVGVYSQPQPGETRAYGVPHVAYGAPQGITESLHLGFPSIDFSWPFALKLNAFTLAKILLKLVLFKMIVKFIAVICLLLFIPKLEIKKTIKKVSVQNNAQDDDDDDEDEGRGLQNANWKIWDGLNLLTLVVNEALRQHEATNGSRSSKCSTLECQVRGAFVNDQSWPDYEQLLQNYIMEETRRHRIKS</sequence>
<feature type="chain" id="PRO_5043329182" evidence="3">
    <location>
        <begin position="26"/>
        <end position="363"/>
    </location>
</feature>
<organism evidence="4 5">
    <name type="scientific">Tetragonisca angustula</name>
    <dbReference type="NCBI Taxonomy" id="166442"/>
    <lineage>
        <taxon>Eukaryota</taxon>
        <taxon>Metazoa</taxon>
        <taxon>Ecdysozoa</taxon>
        <taxon>Arthropoda</taxon>
        <taxon>Hexapoda</taxon>
        <taxon>Insecta</taxon>
        <taxon>Pterygota</taxon>
        <taxon>Neoptera</taxon>
        <taxon>Endopterygota</taxon>
        <taxon>Hymenoptera</taxon>
        <taxon>Apocrita</taxon>
        <taxon>Aculeata</taxon>
        <taxon>Apoidea</taxon>
        <taxon>Anthophila</taxon>
        <taxon>Apidae</taxon>
        <taxon>Tetragonisca</taxon>
    </lineage>
</organism>
<keyword evidence="5" id="KW-1185">Reference proteome</keyword>
<dbReference type="EMBL" id="JAWNGG020000016">
    <property type="protein sequence ID" value="KAK9308873.1"/>
    <property type="molecule type" value="Genomic_DNA"/>
</dbReference>
<evidence type="ECO:0000313" key="4">
    <source>
        <dbReference type="EMBL" id="KAK9308873.1"/>
    </source>
</evidence>
<evidence type="ECO:0000256" key="3">
    <source>
        <dbReference type="SAM" id="SignalP"/>
    </source>
</evidence>
<evidence type="ECO:0000313" key="5">
    <source>
        <dbReference type="Proteomes" id="UP001432146"/>
    </source>
</evidence>
<evidence type="ECO:0000256" key="2">
    <source>
        <dbReference type="SAM" id="Phobius"/>
    </source>
</evidence>
<comment type="caution">
    <text evidence="4">The sequence shown here is derived from an EMBL/GenBank/DDBJ whole genome shotgun (WGS) entry which is preliminary data.</text>
</comment>
<protein>
    <submittedName>
        <fullName evidence="4">Uncharacterized protein</fullName>
    </submittedName>
</protein>
<gene>
    <name evidence="4" type="ORF">QLX08_001286</name>
</gene>
<accession>A0AAW1AID0</accession>
<feature type="region of interest" description="Disordered" evidence="1">
    <location>
        <begin position="87"/>
        <end position="168"/>
    </location>
</feature>
<feature type="transmembrane region" description="Helical" evidence="2">
    <location>
        <begin position="233"/>
        <end position="256"/>
    </location>
</feature>
<feature type="compositionally biased region" description="Basic and acidic residues" evidence="1">
    <location>
        <begin position="108"/>
        <end position="120"/>
    </location>
</feature>
<proteinExistence type="predicted"/>
<evidence type="ECO:0000256" key="1">
    <source>
        <dbReference type="SAM" id="MobiDB-lite"/>
    </source>
</evidence>
<feature type="compositionally biased region" description="Polar residues" evidence="1">
    <location>
        <begin position="121"/>
        <end position="132"/>
    </location>
</feature>
<dbReference type="Proteomes" id="UP001432146">
    <property type="component" value="Unassembled WGS sequence"/>
</dbReference>
<feature type="signal peptide" evidence="3">
    <location>
        <begin position="1"/>
        <end position="25"/>
    </location>
</feature>
<dbReference type="AlphaFoldDB" id="A0AAW1AID0"/>
<keyword evidence="2" id="KW-1133">Transmembrane helix</keyword>
<feature type="compositionally biased region" description="Basic and acidic residues" evidence="1">
    <location>
        <begin position="87"/>
        <end position="97"/>
    </location>
</feature>
<reference evidence="4 5" key="1">
    <citation type="submission" date="2024-05" db="EMBL/GenBank/DDBJ databases">
        <title>The nuclear and mitochondrial genome assemblies of Tetragonisca angustula (Apidae: Meliponini), a tiny yet remarkable pollinator in the Neotropics.</title>
        <authorList>
            <person name="Ferrari R."/>
            <person name="Ricardo P.C."/>
            <person name="Dias F.C."/>
            <person name="Araujo N.S."/>
            <person name="Soares D.O."/>
            <person name="Zhou Q.-S."/>
            <person name="Zhu C.-D."/>
            <person name="Coutinho L."/>
            <person name="Airas M.C."/>
            <person name="Batista T.M."/>
        </authorList>
    </citation>
    <scope>NUCLEOTIDE SEQUENCE [LARGE SCALE GENOMIC DNA]</scope>
    <source>
        <strain evidence="4">ASF017062</strain>
        <tissue evidence="4">Abdomen</tissue>
    </source>
</reference>
<keyword evidence="2" id="KW-0472">Membrane</keyword>
<keyword evidence="3" id="KW-0732">Signal</keyword>